<proteinExistence type="predicted"/>
<protein>
    <submittedName>
        <fullName evidence="2">Uncharacterized protein</fullName>
    </submittedName>
</protein>
<feature type="region of interest" description="Disordered" evidence="1">
    <location>
        <begin position="273"/>
        <end position="318"/>
    </location>
</feature>
<feature type="compositionally biased region" description="Polar residues" evidence="1">
    <location>
        <begin position="293"/>
        <end position="302"/>
    </location>
</feature>
<accession>L9K8W5</accession>
<name>L9K8W5_TUPCH</name>
<dbReference type="Proteomes" id="UP000011518">
    <property type="component" value="Unassembled WGS sequence"/>
</dbReference>
<reference evidence="3" key="1">
    <citation type="submission" date="2012-07" db="EMBL/GenBank/DDBJ databases">
        <title>Genome of the Chinese tree shrew, a rising model animal genetically related to primates.</title>
        <authorList>
            <person name="Zhang G."/>
            <person name="Fan Y."/>
            <person name="Yao Y."/>
            <person name="Huang Z."/>
        </authorList>
    </citation>
    <scope>NUCLEOTIDE SEQUENCE [LARGE SCALE GENOMIC DNA]</scope>
</reference>
<reference evidence="3" key="2">
    <citation type="journal article" date="2013" name="Nat. Commun.">
        <title>Genome of the Chinese tree shrew.</title>
        <authorList>
            <person name="Fan Y."/>
            <person name="Huang Z.Y."/>
            <person name="Cao C.C."/>
            <person name="Chen C.S."/>
            <person name="Chen Y.X."/>
            <person name="Fan D.D."/>
            <person name="He J."/>
            <person name="Hou H.L."/>
            <person name="Hu L."/>
            <person name="Hu X.T."/>
            <person name="Jiang X.T."/>
            <person name="Lai R."/>
            <person name="Lang Y.S."/>
            <person name="Liang B."/>
            <person name="Liao S.G."/>
            <person name="Mu D."/>
            <person name="Ma Y.Y."/>
            <person name="Niu Y.Y."/>
            <person name="Sun X.Q."/>
            <person name="Xia J.Q."/>
            <person name="Xiao J."/>
            <person name="Xiong Z.Q."/>
            <person name="Xu L."/>
            <person name="Yang L."/>
            <person name="Zhang Y."/>
            <person name="Zhao W."/>
            <person name="Zhao X.D."/>
            <person name="Zheng Y.T."/>
            <person name="Zhou J.M."/>
            <person name="Zhu Y.B."/>
            <person name="Zhang G.J."/>
            <person name="Wang J."/>
            <person name="Yao Y.G."/>
        </authorList>
    </citation>
    <scope>NUCLEOTIDE SEQUENCE [LARGE SCALE GENOMIC DNA]</scope>
</reference>
<gene>
    <name evidence="2" type="ORF">TREES_T100012087</name>
</gene>
<organism evidence="2 3">
    <name type="scientific">Tupaia chinensis</name>
    <name type="common">Chinese tree shrew</name>
    <name type="synonym">Tupaia belangeri chinensis</name>
    <dbReference type="NCBI Taxonomy" id="246437"/>
    <lineage>
        <taxon>Eukaryota</taxon>
        <taxon>Metazoa</taxon>
        <taxon>Chordata</taxon>
        <taxon>Craniata</taxon>
        <taxon>Vertebrata</taxon>
        <taxon>Euteleostomi</taxon>
        <taxon>Mammalia</taxon>
        <taxon>Eutheria</taxon>
        <taxon>Euarchontoglires</taxon>
        <taxon>Scandentia</taxon>
        <taxon>Tupaiidae</taxon>
        <taxon>Tupaia</taxon>
    </lineage>
</organism>
<keyword evidence="3" id="KW-1185">Reference proteome</keyword>
<sequence>MCQCDAALWAQRRHRSAGCRSAWICVPKHWGLLACRSPWALLPSSPESPKAPRPWRRLLAALVPLLCRRCSGLSPAFGRTSTAIDDVSAQPPPQRVLLRGSWAGEASVAPPDPAYRQVQAVGHEPGTGLAPKVPAEVPTPSGPRLRLEPVLLPLASASADKRLLGLVGSHLPSPPRCVQLLLPRAPAAADKHTPRCLTAQNPPPDNLDMADRLGAPIWCAQQSLPSGVPDMPDGPEVSIHVAPDTLTGQQPPSGVSLTCPATGEPHLARPIASNHCYPDMPDGPGAPVRHTRQPPSSVSPDLTCSVGGAAGASTPPTA</sequence>
<dbReference type="AlphaFoldDB" id="L9K8W5"/>
<evidence type="ECO:0000313" key="2">
    <source>
        <dbReference type="EMBL" id="ELW59111.1"/>
    </source>
</evidence>
<evidence type="ECO:0000313" key="3">
    <source>
        <dbReference type="Proteomes" id="UP000011518"/>
    </source>
</evidence>
<dbReference type="EMBL" id="KB320897">
    <property type="protein sequence ID" value="ELW59111.1"/>
    <property type="molecule type" value="Genomic_DNA"/>
</dbReference>
<evidence type="ECO:0000256" key="1">
    <source>
        <dbReference type="SAM" id="MobiDB-lite"/>
    </source>
</evidence>
<dbReference type="InParanoid" id="L9K8W5"/>